<evidence type="ECO:0000256" key="1">
    <source>
        <dbReference type="ARBA" id="ARBA00013260"/>
    </source>
</evidence>
<evidence type="ECO:0000256" key="4">
    <source>
        <dbReference type="ARBA" id="ARBA00048707"/>
    </source>
</evidence>
<dbReference type="OrthoDB" id="1733656at2759"/>
<evidence type="ECO:0000313" key="6">
    <source>
        <dbReference type="Proteomes" id="UP000015354"/>
    </source>
</evidence>
<evidence type="ECO:0000313" key="5">
    <source>
        <dbReference type="EMBL" id="EPY17646.1"/>
    </source>
</evidence>
<comment type="similarity">
    <text evidence="3">Belongs to the PTH2 family.</text>
</comment>
<dbReference type="GO" id="GO:0005829">
    <property type="term" value="C:cytosol"/>
    <property type="evidence" value="ECO:0007669"/>
    <property type="project" value="TreeGrafter"/>
</dbReference>
<comment type="catalytic activity">
    <reaction evidence="4">
        <text>an N-acyl-L-alpha-aminoacyl-tRNA + H2O = an N-acyl-L-amino acid + a tRNA + H(+)</text>
        <dbReference type="Rhea" id="RHEA:54448"/>
        <dbReference type="Rhea" id="RHEA-COMP:10123"/>
        <dbReference type="Rhea" id="RHEA-COMP:13883"/>
        <dbReference type="ChEBI" id="CHEBI:15377"/>
        <dbReference type="ChEBI" id="CHEBI:15378"/>
        <dbReference type="ChEBI" id="CHEBI:59874"/>
        <dbReference type="ChEBI" id="CHEBI:78442"/>
        <dbReference type="ChEBI" id="CHEBI:138191"/>
        <dbReference type="EC" id="3.1.1.29"/>
    </reaction>
</comment>
<organism evidence="5 6">
    <name type="scientific">Strigomonas culicis</name>
    <dbReference type="NCBI Taxonomy" id="28005"/>
    <lineage>
        <taxon>Eukaryota</taxon>
        <taxon>Discoba</taxon>
        <taxon>Euglenozoa</taxon>
        <taxon>Kinetoplastea</taxon>
        <taxon>Metakinetoplastina</taxon>
        <taxon>Trypanosomatida</taxon>
        <taxon>Trypanosomatidae</taxon>
        <taxon>Strigomonadinae</taxon>
        <taxon>Strigomonas</taxon>
    </lineage>
</organism>
<dbReference type="PANTHER" id="PTHR12649">
    <property type="entry name" value="PEPTIDYL-TRNA HYDROLASE 2"/>
    <property type="match status" value="1"/>
</dbReference>
<dbReference type="SUPFAM" id="SSF102462">
    <property type="entry name" value="Peptidyl-tRNA hydrolase II"/>
    <property type="match status" value="1"/>
</dbReference>
<dbReference type="EC" id="3.1.1.29" evidence="1"/>
<evidence type="ECO:0000256" key="3">
    <source>
        <dbReference type="ARBA" id="ARBA00038050"/>
    </source>
</evidence>
<dbReference type="EMBL" id="ATMH01010374">
    <property type="protein sequence ID" value="EPY17646.1"/>
    <property type="molecule type" value="Genomic_DNA"/>
</dbReference>
<dbReference type="GO" id="GO:0004045">
    <property type="term" value="F:peptidyl-tRNA hydrolase activity"/>
    <property type="evidence" value="ECO:0007669"/>
    <property type="project" value="UniProtKB-EC"/>
</dbReference>
<reference evidence="5 6" key="1">
    <citation type="journal article" date="2013" name="PLoS ONE">
        <title>Predicting the Proteins of Angomonas deanei, Strigomonas culicis and Their Respective Endosymbionts Reveals New Aspects of the Trypanosomatidae Family.</title>
        <authorList>
            <person name="Motta M.C."/>
            <person name="Martins A.C."/>
            <person name="de Souza S.S."/>
            <person name="Catta-Preta C.M."/>
            <person name="Silva R."/>
            <person name="Klein C.C."/>
            <person name="de Almeida L.G."/>
            <person name="de Lima Cunha O."/>
            <person name="Ciapina L.P."/>
            <person name="Brocchi M."/>
            <person name="Colabardini A.C."/>
            <person name="de Araujo Lima B."/>
            <person name="Machado C.R."/>
            <person name="de Almeida Soares C.M."/>
            <person name="Probst C.M."/>
            <person name="de Menezes C.B."/>
            <person name="Thompson C.E."/>
            <person name="Bartholomeu D.C."/>
            <person name="Gradia D.F."/>
            <person name="Pavoni D.P."/>
            <person name="Grisard E.C."/>
            <person name="Fantinatti-Garboggini F."/>
            <person name="Marchini F.K."/>
            <person name="Rodrigues-Luiz G.F."/>
            <person name="Wagner G."/>
            <person name="Goldman G.H."/>
            <person name="Fietto J.L."/>
            <person name="Elias M.C."/>
            <person name="Goldman M.H."/>
            <person name="Sagot M.F."/>
            <person name="Pereira M."/>
            <person name="Stoco P.H."/>
            <person name="de Mendonca-Neto R.P."/>
            <person name="Teixeira S.M."/>
            <person name="Maciel T.E."/>
            <person name="de Oliveira Mendes T.A."/>
            <person name="Urmenyi T.P."/>
            <person name="de Souza W."/>
            <person name="Schenkman S."/>
            <person name="de Vasconcelos A.T."/>
        </authorList>
    </citation>
    <scope>NUCLEOTIDE SEQUENCE [LARGE SCALE GENOMIC DNA]</scope>
</reference>
<dbReference type="Proteomes" id="UP000015354">
    <property type="component" value="Unassembled WGS sequence"/>
</dbReference>
<protein>
    <recommendedName>
        <fullName evidence="1">peptidyl-tRNA hydrolase</fullName>
        <ecNumber evidence="1">3.1.1.29</ecNumber>
    </recommendedName>
</protein>
<dbReference type="InterPro" id="IPR002833">
    <property type="entry name" value="PTH2"/>
</dbReference>
<proteinExistence type="inferred from homology"/>
<dbReference type="InterPro" id="IPR023476">
    <property type="entry name" value="Pep_tRNA_hydro_II_dom_sf"/>
</dbReference>
<dbReference type="FunFam" id="3.40.1490.10:FF:000001">
    <property type="entry name" value="Peptidyl-tRNA hydrolase 2"/>
    <property type="match status" value="1"/>
</dbReference>
<evidence type="ECO:0000256" key="2">
    <source>
        <dbReference type="ARBA" id="ARBA00022801"/>
    </source>
</evidence>
<keyword evidence="6" id="KW-1185">Reference proteome</keyword>
<sequence>MNFLNKNAAVIKKIAKVVVGDDMKMVLVVRKDLKMGAGKVAAQAAHAAVGVVERVMEYEGECLPDGSEHPWWAWYSAWSEEGCQKVALQCPDEEALMALQRAAKEKQLPYYLVRDAGRTQIAAGSKTVLAIGPAPKPNVDELTGQLKLL</sequence>
<dbReference type="PANTHER" id="PTHR12649:SF11">
    <property type="entry name" value="PEPTIDYL-TRNA HYDROLASE 2, MITOCHONDRIAL"/>
    <property type="match status" value="1"/>
</dbReference>
<dbReference type="Pfam" id="PF01981">
    <property type="entry name" value="PTH2"/>
    <property type="match status" value="1"/>
</dbReference>
<gene>
    <name evidence="5" type="ORF">STCU_10488</name>
</gene>
<dbReference type="NCBIfam" id="TIGR00283">
    <property type="entry name" value="arch_pth2"/>
    <property type="match status" value="1"/>
</dbReference>
<name>S9USY5_9TRYP</name>
<dbReference type="Gene3D" id="3.40.1490.10">
    <property type="entry name" value="Bit1"/>
    <property type="match status" value="1"/>
</dbReference>
<accession>S9USY5</accession>
<dbReference type="NCBIfam" id="NF003314">
    <property type="entry name" value="PRK04322.1"/>
    <property type="match status" value="1"/>
</dbReference>
<comment type="caution">
    <text evidence="5">The sequence shown here is derived from an EMBL/GenBank/DDBJ whole genome shotgun (WGS) entry which is preliminary data.</text>
</comment>
<dbReference type="AlphaFoldDB" id="S9USY5"/>
<keyword evidence="2 5" id="KW-0378">Hydrolase</keyword>